<protein>
    <submittedName>
        <fullName evidence="1">Uncharacterized protein</fullName>
    </submittedName>
</protein>
<evidence type="ECO:0000313" key="1">
    <source>
        <dbReference type="EMBL" id="SVA67061.1"/>
    </source>
</evidence>
<reference evidence="1" key="1">
    <citation type="submission" date="2018-05" db="EMBL/GenBank/DDBJ databases">
        <authorList>
            <person name="Lanie J.A."/>
            <person name="Ng W.-L."/>
            <person name="Kazmierczak K.M."/>
            <person name="Andrzejewski T.M."/>
            <person name="Davidsen T.M."/>
            <person name="Wayne K.J."/>
            <person name="Tettelin H."/>
            <person name="Glass J.I."/>
            <person name="Rusch D."/>
            <person name="Podicherti R."/>
            <person name="Tsui H.-C.T."/>
            <person name="Winkler M.E."/>
        </authorList>
    </citation>
    <scope>NUCLEOTIDE SEQUENCE</scope>
</reference>
<dbReference type="AlphaFoldDB" id="A0A381XRM5"/>
<dbReference type="EMBL" id="UINC01016029">
    <property type="protein sequence ID" value="SVA67061.1"/>
    <property type="molecule type" value="Genomic_DNA"/>
</dbReference>
<gene>
    <name evidence="1" type="ORF">METZ01_LOCUS119915</name>
</gene>
<name>A0A381XRM5_9ZZZZ</name>
<feature type="non-terminal residue" evidence="1">
    <location>
        <position position="116"/>
    </location>
</feature>
<accession>A0A381XRM5</accession>
<sequence>MPQLKRDVVKYVRDKAKSKYEKGSACEICDSTEALDFHHFYSLAPLLRQWLRKNKFNPEYIQALRDDFIKEHKAELYDYTATLCHTHHMQLHKVYGRDPGLGTAKKQMRWVEIQRE</sequence>
<organism evidence="1">
    <name type="scientific">marine metagenome</name>
    <dbReference type="NCBI Taxonomy" id="408172"/>
    <lineage>
        <taxon>unclassified sequences</taxon>
        <taxon>metagenomes</taxon>
        <taxon>ecological metagenomes</taxon>
    </lineage>
</organism>
<proteinExistence type="predicted"/>